<proteinExistence type="predicted"/>
<evidence type="ECO:0000256" key="1">
    <source>
        <dbReference type="SAM" id="MobiDB-lite"/>
    </source>
</evidence>
<organism evidence="3 4">
    <name type="scientific">Pseudomonas nitroreducens</name>
    <dbReference type="NCBI Taxonomy" id="46680"/>
    <lineage>
        <taxon>Bacteria</taxon>
        <taxon>Pseudomonadati</taxon>
        <taxon>Pseudomonadota</taxon>
        <taxon>Gammaproteobacteria</taxon>
        <taxon>Pseudomonadales</taxon>
        <taxon>Pseudomonadaceae</taxon>
        <taxon>Pseudomonas</taxon>
    </lineage>
</organism>
<reference evidence="3 4" key="1">
    <citation type="submission" date="2019-05" db="EMBL/GenBank/DDBJ databases">
        <authorList>
            <person name="Moore K."/>
            <person name="O'Neill P."/>
            <person name="Farbos A."/>
            <person name="Studholme D.J."/>
        </authorList>
    </citation>
    <scope>NUCLEOTIDE SEQUENCE [LARGE SCALE GENOMIC DNA]</scope>
    <source>
        <strain evidence="3 4">DSM 9128</strain>
    </source>
</reference>
<reference evidence="4" key="2">
    <citation type="submission" date="2019-06" db="EMBL/GenBank/DDBJ databases">
        <title>AzeR, a transcriptional regulator that responds to azelaic acid in Pseudomonas nitroreducens.</title>
        <authorList>
            <person name="Bez C."/>
            <person name="Javvadi S.G."/>
            <person name="Bertani I."/>
            <person name="Devescovi G."/>
            <person name="Studholme D.J."/>
            <person name="Geller A."/>
            <person name="Levy A."/>
            <person name="Venturi V."/>
        </authorList>
    </citation>
    <scope>NUCLEOTIDE SEQUENCE [LARGE SCALE GENOMIC DNA]</scope>
    <source>
        <strain evidence="4">DSM 9128</strain>
    </source>
</reference>
<accession>A0A5R9A421</accession>
<comment type="caution">
    <text evidence="3">The sequence shown here is derived from an EMBL/GenBank/DDBJ whole genome shotgun (WGS) entry which is preliminary data.</text>
</comment>
<protein>
    <submittedName>
        <fullName evidence="3">DUF2272 domain-containing protein</fullName>
    </submittedName>
</protein>
<feature type="compositionally biased region" description="Low complexity" evidence="1">
    <location>
        <begin position="32"/>
        <end position="43"/>
    </location>
</feature>
<dbReference type="EMBL" id="VASG01000004">
    <property type="protein sequence ID" value="TLP73423.1"/>
    <property type="molecule type" value="Genomic_DNA"/>
</dbReference>
<dbReference type="Proteomes" id="UP000307510">
    <property type="component" value="Unassembled WGS sequence"/>
</dbReference>
<feature type="region of interest" description="Disordered" evidence="1">
    <location>
        <begin position="17"/>
        <end position="49"/>
    </location>
</feature>
<gene>
    <name evidence="3" type="ORF">FEA48_14340</name>
</gene>
<dbReference type="RefSeq" id="WP_138214397.1">
    <property type="nucleotide sequence ID" value="NZ_VASG01000004.1"/>
</dbReference>
<dbReference type="InterPro" id="IPR019262">
    <property type="entry name" value="DUF2272"/>
</dbReference>
<feature type="domain" description="DUF2272" evidence="2">
    <location>
        <begin position="57"/>
        <end position="223"/>
    </location>
</feature>
<evidence type="ECO:0000313" key="3">
    <source>
        <dbReference type="EMBL" id="TLP73423.1"/>
    </source>
</evidence>
<dbReference type="AlphaFoldDB" id="A0A5R9A421"/>
<evidence type="ECO:0000313" key="4">
    <source>
        <dbReference type="Proteomes" id="UP000307510"/>
    </source>
</evidence>
<feature type="compositionally biased region" description="Basic and acidic residues" evidence="1">
    <location>
        <begin position="17"/>
        <end position="29"/>
    </location>
</feature>
<name>A0A5R9A421_PSENT</name>
<evidence type="ECO:0000259" key="2">
    <source>
        <dbReference type="Pfam" id="PF10030"/>
    </source>
</evidence>
<dbReference type="Pfam" id="PF10030">
    <property type="entry name" value="DUF2272"/>
    <property type="match status" value="1"/>
</dbReference>
<sequence>MFTDELLERTTSEWERFGKDTGRKDKYIAPDKSTTTEKSTGGKLNPRKETVDPYSSRIADYWLAVESKDYKSLVKTYAKDKGKLDGTINIAWSAAFISYCMQMAGAGASFPYSPGHYRWIYNSIKNRKTNKLSASLVGYRPAELPLKPGDLLGKSRIPGVAYDNVLDVGWFESHSDVVVEVDAGESKAFVIGGNVGQSVSKVEVKLTPEGLVANPAEWLVHIRNNIQ</sequence>